<dbReference type="OrthoDB" id="9805802at2"/>
<keyword evidence="3" id="KW-0067">ATP-binding</keyword>
<dbReference type="GO" id="GO:0005524">
    <property type="term" value="F:ATP binding"/>
    <property type="evidence" value="ECO:0007669"/>
    <property type="project" value="UniProtKB-KW"/>
</dbReference>
<dbReference type="PANTHER" id="PTHR43581:SF2">
    <property type="entry name" value="EXCINUCLEASE ATPASE SUBUNIT"/>
    <property type="match status" value="1"/>
</dbReference>
<dbReference type="InterPro" id="IPR041685">
    <property type="entry name" value="AAA_GajA/Old/RecF-like"/>
</dbReference>
<organism evidence="3 4">
    <name type="scientific">Mangrovibacterium marinum</name>
    <dbReference type="NCBI Taxonomy" id="1639118"/>
    <lineage>
        <taxon>Bacteria</taxon>
        <taxon>Pseudomonadati</taxon>
        <taxon>Bacteroidota</taxon>
        <taxon>Bacteroidia</taxon>
        <taxon>Marinilabiliales</taxon>
        <taxon>Prolixibacteraceae</taxon>
        <taxon>Mangrovibacterium</taxon>
    </lineage>
</organism>
<dbReference type="Pfam" id="PF13304">
    <property type="entry name" value="AAA_21"/>
    <property type="match status" value="1"/>
</dbReference>
<dbReference type="Gene3D" id="3.40.50.300">
    <property type="entry name" value="P-loop containing nucleotide triphosphate hydrolases"/>
    <property type="match status" value="1"/>
</dbReference>
<dbReference type="InterPro" id="IPR051396">
    <property type="entry name" value="Bact_Antivir_Def_Nuclease"/>
</dbReference>
<protein>
    <submittedName>
        <fullName evidence="3">Putative ATP-binding protein involved in virulence</fullName>
    </submittedName>
</protein>
<feature type="domain" description="Endonuclease GajA/Old nuclease/RecF-like AAA" evidence="1">
    <location>
        <begin position="1"/>
        <end position="45"/>
    </location>
</feature>
<dbReference type="Proteomes" id="UP000243525">
    <property type="component" value="Unassembled WGS sequence"/>
</dbReference>
<dbReference type="RefSeq" id="WP_107823451.1">
    <property type="nucleotide sequence ID" value="NZ_OY782574.1"/>
</dbReference>
<dbReference type="SUPFAM" id="SSF52540">
    <property type="entry name" value="P-loop containing nucleoside triphosphate hydrolases"/>
    <property type="match status" value="1"/>
</dbReference>
<dbReference type="EMBL" id="QAAD01000020">
    <property type="protein sequence ID" value="PTN07257.1"/>
    <property type="molecule type" value="Genomic_DNA"/>
</dbReference>
<evidence type="ECO:0000313" key="4">
    <source>
        <dbReference type="Proteomes" id="UP000243525"/>
    </source>
</evidence>
<dbReference type="GO" id="GO:0006302">
    <property type="term" value="P:double-strand break repair"/>
    <property type="evidence" value="ECO:0007669"/>
    <property type="project" value="InterPro"/>
</dbReference>
<reference evidence="3 4" key="1">
    <citation type="submission" date="2018-04" db="EMBL/GenBank/DDBJ databases">
        <title>Genomic Encyclopedia of Archaeal and Bacterial Type Strains, Phase II (KMG-II): from individual species to whole genera.</title>
        <authorList>
            <person name="Goeker M."/>
        </authorList>
    </citation>
    <scope>NUCLEOTIDE SEQUENCE [LARGE SCALE GENOMIC DNA]</scope>
    <source>
        <strain evidence="3 4">DSM 28823</strain>
    </source>
</reference>
<dbReference type="Pfam" id="PF13175">
    <property type="entry name" value="AAA_15"/>
    <property type="match status" value="1"/>
</dbReference>
<dbReference type="GO" id="GO:0016887">
    <property type="term" value="F:ATP hydrolysis activity"/>
    <property type="evidence" value="ECO:0007669"/>
    <property type="project" value="InterPro"/>
</dbReference>
<evidence type="ECO:0000259" key="1">
    <source>
        <dbReference type="Pfam" id="PF13175"/>
    </source>
</evidence>
<dbReference type="InterPro" id="IPR003959">
    <property type="entry name" value="ATPase_AAA_core"/>
</dbReference>
<dbReference type="InterPro" id="IPR027417">
    <property type="entry name" value="P-loop_NTPase"/>
</dbReference>
<comment type="caution">
    <text evidence="3">The sequence shown here is derived from an EMBL/GenBank/DDBJ whole genome shotgun (WGS) entry which is preliminary data.</text>
</comment>
<feature type="domain" description="ATPase AAA-type core" evidence="2">
    <location>
        <begin position="186"/>
        <end position="324"/>
    </location>
</feature>
<keyword evidence="3" id="KW-0547">Nucleotide-binding</keyword>
<name>A0A2T5BYF9_9BACT</name>
<evidence type="ECO:0000259" key="2">
    <source>
        <dbReference type="Pfam" id="PF13304"/>
    </source>
</evidence>
<keyword evidence="4" id="KW-1185">Reference proteome</keyword>
<accession>A0A2T5BYF9</accession>
<dbReference type="AlphaFoldDB" id="A0A2T5BYF9"/>
<proteinExistence type="predicted"/>
<evidence type="ECO:0000313" key="3">
    <source>
        <dbReference type="EMBL" id="PTN07257.1"/>
    </source>
</evidence>
<sequence>MKIRKLAFENFRGKEELTLSLGARLSLFIGENGAGKTTVLDGLAIGLGAALTHLPEVSGITFSKTDLRQRHNQLAPYVRVRIDAFEGISWDRTLKRDKSKATAAQVPAGVGLKQLTQYLDSKVINPYNDQQDFVLPVFAYYGVSRALLEVPLRRRGFPKAHFRFEALNNSLNAVSRFKSAFIWFYNKENEEQRKQKELRSFDFTLPELNAVRHAITTMFPGVTEPHIMLNPLRFAVRLNGELLDINQLSDGYKTLLSLVIDLASRMALANPTLENPLSSPAVVLIDEVDLHLHPEWQRRVIGDLLRVFSNTQFILTTHSPYIVESINNHLQKSHIEGMAYENPLIDEIIPVSPTDVVAYFMAEDKLEAIMDPEVQLIDDKLIYPFNTLSEVYDLMRDVQWENKTND</sequence>
<gene>
    <name evidence="3" type="ORF">C8N47_12042</name>
</gene>
<dbReference type="PANTHER" id="PTHR43581">
    <property type="entry name" value="ATP/GTP PHOSPHATASE"/>
    <property type="match status" value="1"/>
</dbReference>